<evidence type="ECO:0000313" key="1">
    <source>
        <dbReference type="EMBL" id="GMT29593.1"/>
    </source>
</evidence>
<feature type="non-terminal residue" evidence="1">
    <location>
        <position position="1"/>
    </location>
</feature>
<proteinExistence type="predicted"/>
<keyword evidence="2" id="KW-1185">Reference proteome</keyword>
<reference evidence="1" key="1">
    <citation type="submission" date="2023-10" db="EMBL/GenBank/DDBJ databases">
        <title>Genome assembly of Pristionchus species.</title>
        <authorList>
            <person name="Yoshida K."/>
            <person name="Sommer R.J."/>
        </authorList>
    </citation>
    <scope>NUCLEOTIDE SEQUENCE</scope>
    <source>
        <strain evidence="1">RS5133</strain>
    </source>
</reference>
<feature type="non-terminal residue" evidence="1">
    <location>
        <position position="98"/>
    </location>
</feature>
<comment type="caution">
    <text evidence="1">The sequence shown here is derived from an EMBL/GenBank/DDBJ whole genome shotgun (WGS) entry which is preliminary data.</text>
</comment>
<accession>A0AAV5WGZ8</accession>
<dbReference type="EMBL" id="BTSY01000005">
    <property type="protein sequence ID" value="GMT29593.1"/>
    <property type="molecule type" value="Genomic_DNA"/>
</dbReference>
<evidence type="ECO:0000313" key="2">
    <source>
        <dbReference type="Proteomes" id="UP001432322"/>
    </source>
</evidence>
<dbReference type="AlphaFoldDB" id="A0AAV5WGZ8"/>
<dbReference type="Proteomes" id="UP001432322">
    <property type="component" value="Unassembled WGS sequence"/>
</dbReference>
<sequence>LTVLSRVSSPSNAPFLSYRTLTFICDSDRWAPPLIVAHAEIDEQTITNGLLFEIRLLNSETREQLMAVKVERREEAITSDTCSSELFIHRSLIEGFDG</sequence>
<name>A0AAV5WGZ8_9BILA</name>
<organism evidence="1 2">
    <name type="scientific">Pristionchus fissidentatus</name>
    <dbReference type="NCBI Taxonomy" id="1538716"/>
    <lineage>
        <taxon>Eukaryota</taxon>
        <taxon>Metazoa</taxon>
        <taxon>Ecdysozoa</taxon>
        <taxon>Nematoda</taxon>
        <taxon>Chromadorea</taxon>
        <taxon>Rhabditida</taxon>
        <taxon>Rhabditina</taxon>
        <taxon>Diplogasteromorpha</taxon>
        <taxon>Diplogasteroidea</taxon>
        <taxon>Neodiplogasteridae</taxon>
        <taxon>Pristionchus</taxon>
    </lineage>
</organism>
<protein>
    <submittedName>
        <fullName evidence="1">Uncharacterized protein</fullName>
    </submittedName>
</protein>
<gene>
    <name evidence="1" type="ORF">PFISCL1PPCAC_20890</name>
</gene>